<sequence length="68" mass="7752">MLLPSSSVERAYGAIATLNVGKPTLSMCFISYSPSCNYTWQVIYGHLKQEMLQKSQDSSYIKNNWENK</sequence>
<protein>
    <submittedName>
        <fullName evidence="1">Uncharacterized protein LOC105108770</fullName>
    </submittedName>
</protein>
<organism evidence="1">
    <name type="scientific">Rhizophora mucronata</name>
    <name type="common">Asiatic mangrove</name>
    <dbReference type="NCBI Taxonomy" id="61149"/>
    <lineage>
        <taxon>Eukaryota</taxon>
        <taxon>Viridiplantae</taxon>
        <taxon>Streptophyta</taxon>
        <taxon>Embryophyta</taxon>
        <taxon>Tracheophyta</taxon>
        <taxon>Spermatophyta</taxon>
        <taxon>Magnoliopsida</taxon>
        <taxon>eudicotyledons</taxon>
        <taxon>Gunneridae</taxon>
        <taxon>Pentapetalae</taxon>
        <taxon>rosids</taxon>
        <taxon>fabids</taxon>
        <taxon>Malpighiales</taxon>
        <taxon>Rhizophoraceae</taxon>
        <taxon>Rhizophora</taxon>
    </lineage>
</organism>
<proteinExistence type="predicted"/>
<name>A0A2P2K141_RHIMU</name>
<reference evidence="1" key="1">
    <citation type="submission" date="2018-02" db="EMBL/GenBank/DDBJ databases">
        <title>Rhizophora mucronata_Transcriptome.</title>
        <authorList>
            <person name="Meera S.P."/>
            <person name="Sreeshan A."/>
            <person name="Augustine A."/>
        </authorList>
    </citation>
    <scope>NUCLEOTIDE SEQUENCE</scope>
    <source>
        <tissue evidence="1">Leaf</tissue>
    </source>
</reference>
<evidence type="ECO:0000313" key="1">
    <source>
        <dbReference type="EMBL" id="MBW99424.1"/>
    </source>
</evidence>
<accession>A0A2P2K141</accession>
<dbReference type="AlphaFoldDB" id="A0A2P2K141"/>
<dbReference type="EMBL" id="GGEC01018941">
    <property type="protein sequence ID" value="MBW99424.1"/>
    <property type="molecule type" value="Transcribed_RNA"/>
</dbReference>